<feature type="compositionally biased region" description="Polar residues" evidence="1">
    <location>
        <begin position="119"/>
        <end position="130"/>
    </location>
</feature>
<feature type="compositionally biased region" description="Basic and acidic residues" evidence="1">
    <location>
        <begin position="54"/>
        <end position="69"/>
    </location>
</feature>
<protein>
    <submittedName>
        <fullName evidence="2">Uncharacterized protein</fullName>
    </submittedName>
</protein>
<dbReference type="AlphaFoldDB" id="A0A7H8QPR7"/>
<sequence>MKEEREEKRSEREREESGAICTRQARRKDGGKKRAGKQQASRKERRSAGNAGQPHREQHRQGADRRRAPETAAVEVETEAETGARFVESETRAQLAQLGPTAALYNPFRPNQAGGRIGTSASSGQLVRAT</sequence>
<dbReference type="Proteomes" id="UP000509510">
    <property type="component" value="Chromosome II"/>
</dbReference>
<dbReference type="RefSeq" id="XP_035342046.1">
    <property type="nucleotide sequence ID" value="XM_035486153.1"/>
</dbReference>
<name>A0A7H8QPR7_TALRU</name>
<evidence type="ECO:0000313" key="2">
    <source>
        <dbReference type="EMBL" id="QKX55868.1"/>
    </source>
</evidence>
<dbReference type="EMBL" id="CP055899">
    <property type="protein sequence ID" value="QKX55868.1"/>
    <property type="molecule type" value="Genomic_DNA"/>
</dbReference>
<proteinExistence type="predicted"/>
<organism evidence="2 3">
    <name type="scientific">Talaromyces rugulosus</name>
    <name type="common">Penicillium rugulosum</name>
    <dbReference type="NCBI Taxonomy" id="121627"/>
    <lineage>
        <taxon>Eukaryota</taxon>
        <taxon>Fungi</taxon>
        <taxon>Dikarya</taxon>
        <taxon>Ascomycota</taxon>
        <taxon>Pezizomycotina</taxon>
        <taxon>Eurotiomycetes</taxon>
        <taxon>Eurotiomycetidae</taxon>
        <taxon>Eurotiales</taxon>
        <taxon>Trichocomaceae</taxon>
        <taxon>Talaromyces</taxon>
        <taxon>Talaromyces sect. Islandici</taxon>
    </lineage>
</organism>
<accession>A0A7H8QPR7</accession>
<evidence type="ECO:0000313" key="3">
    <source>
        <dbReference type="Proteomes" id="UP000509510"/>
    </source>
</evidence>
<reference evidence="3" key="1">
    <citation type="submission" date="2020-06" db="EMBL/GenBank/DDBJ databases">
        <title>A chromosome-scale genome assembly of Talaromyces rugulosus W13939.</title>
        <authorList>
            <person name="Wang B."/>
            <person name="Guo L."/>
            <person name="Ye K."/>
            <person name="Wang L."/>
        </authorList>
    </citation>
    <scope>NUCLEOTIDE SEQUENCE [LARGE SCALE GENOMIC DNA]</scope>
    <source>
        <strain evidence="3">W13939</strain>
    </source>
</reference>
<dbReference type="KEGG" id="trg:TRUGW13939_02967"/>
<gene>
    <name evidence="2" type="ORF">TRUGW13939_02967</name>
</gene>
<feature type="region of interest" description="Disordered" evidence="1">
    <location>
        <begin position="104"/>
        <end position="130"/>
    </location>
</feature>
<evidence type="ECO:0000256" key="1">
    <source>
        <dbReference type="SAM" id="MobiDB-lite"/>
    </source>
</evidence>
<dbReference type="GeneID" id="55990473"/>
<feature type="compositionally biased region" description="Basic and acidic residues" evidence="1">
    <location>
        <begin position="1"/>
        <end position="17"/>
    </location>
</feature>
<feature type="compositionally biased region" description="Basic residues" evidence="1">
    <location>
        <begin position="24"/>
        <end position="36"/>
    </location>
</feature>
<keyword evidence="3" id="KW-1185">Reference proteome</keyword>
<feature type="region of interest" description="Disordered" evidence="1">
    <location>
        <begin position="1"/>
        <end position="83"/>
    </location>
</feature>